<accession>A0A848QL59</accession>
<feature type="transmembrane region" description="Helical" evidence="1">
    <location>
        <begin position="7"/>
        <end position="29"/>
    </location>
</feature>
<dbReference type="Proteomes" id="UP000561181">
    <property type="component" value="Unassembled WGS sequence"/>
</dbReference>
<comment type="caution">
    <text evidence="2">The sequence shown here is derived from an EMBL/GenBank/DDBJ whole genome shotgun (WGS) entry which is preliminary data.</text>
</comment>
<reference evidence="2 3" key="1">
    <citation type="submission" date="2020-04" db="EMBL/GenBank/DDBJ databases">
        <authorList>
            <person name="Liu A."/>
        </authorList>
    </citation>
    <scope>NUCLEOTIDE SEQUENCE [LARGE SCALE GENOMIC DNA]</scope>
    <source>
        <strain evidence="2 3">RZ02</strain>
    </source>
</reference>
<dbReference type="EMBL" id="JABCRE010000002">
    <property type="protein sequence ID" value="NMW31347.1"/>
    <property type="molecule type" value="Genomic_DNA"/>
</dbReference>
<keyword evidence="1" id="KW-0812">Transmembrane</keyword>
<sequence>MNQDTKYAGALIAFGVLCVLTGFSVWLAWNTHAAAYIVDPDELESELLFPWRIATFFMELGTGINAMLAGVFAIVTAVTGWMTEIFAKRWQLAAIIVLCVAGLLSIIYTMVEIGTDGLSQLRFYGELYTDLPDQESIAETTSAFRAFGSQLIAAFSFFLASRLGISIASDGGRVRQFIGKTLGKDDGE</sequence>
<feature type="transmembrane region" description="Helical" evidence="1">
    <location>
        <begin position="146"/>
        <end position="165"/>
    </location>
</feature>
<keyword evidence="1" id="KW-0472">Membrane</keyword>
<name>A0A848QL59_9SPHN</name>
<evidence type="ECO:0000313" key="2">
    <source>
        <dbReference type="EMBL" id="NMW31347.1"/>
    </source>
</evidence>
<evidence type="ECO:0000313" key="3">
    <source>
        <dbReference type="Proteomes" id="UP000561181"/>
    </source>
</evidence>
<keyword evidence="1" id="KW-1133">Transmembrane helix</keyword>
<protein>
    <submittedName>
        <fullName evidence="2">Uncharacterized protein</fullName>
    </submittedName>
</protein>
<feature type="transmembrane region" description="Helical" evidence="1">
    <location>
        <begin position="90"/>
        <end position="111"/>
    </location>
</feature>
<dbReference type="AlphaFoldDB" id="A0A848QL59"/>
<dbReference type="RefSeq" id="WP_170010755.1">
    <property type="nucleotide sequence ID" value="NZ_JABCRE010000002.1"/>
</dbReference>
<keyword evidence="3" id="KW-1185">Reference proteome</keyword>
<gene>
    <name evidence="2" type="ORF">HKD42_04680</name>
</gene>
<proteinExistence type="predicted"/>
<evidence type="ECO:0000256" key="1">
    <source>
        <dbReference type="SAM" id="Phobius"/>
    </source>
</evidence>
<feature type="transmembrane region" description="Helical" evidence="1">
    <location>
        <begin position="49"/>
        <end position="78"/>
    </location>
</feature>
<organism evidence="2 3">
    <name type="scientific">Pontixanthobacter rizhaonensis</name>
    <dbReference type="NCBI Taxonomy" id="2730337"/>
    <lineage>
        <taxon>Bacteria</taxon>
        <taxon>Pseudomonadati</taxon>
        <taxon>Pseudomonadota</taxon>
        <taxon>Alphaproteobacteria</taxon>
        <taxon>Sphingomonadales</taxon>
        <taxon>Erythrobacteraceae</taxon>
        <taxon>Pontixanthobacter</taxon>
    </lineage>
</organism>